<dbReference type="Proteomes" id="UP000014155">
    <property type="component" value="Unassembled WGS sequence"/>
</dbReference>
<organism evidence="1 2">
    <name type="scientific">Ruminiclostridium cellobioparum subsp. termitidis CT1112</name>
    <dbReference type="NCBI Taxonomy" id="1195236"/>
    <lineage>
        <taxon>Bacteria</taxon>
        <taxon>Bacillati</taxon>
        <taxon>Bacillota</taxon>
        <taxon>Clostridia</taxon>
        <taxon>Eubacteriales</taxon>
        <taxon>Oscillospiraceae</taxon>
        <taxon>Ruminiclostridium</taxon>
    </lineage>
</organism>
<dbReference type="AlphaFoldDB" id="S0FSR4"/>
<protein>
    <recommendedName>
        <fullName evidence="3">DNA repair photolyase</fullName>
    </recommendedName>
</protein>
<keyword evidence="2" id="KW-1185">Reference proteome</keyword>
<dbReference type="RefSeq" id="WP_004626376.1">
    <property type="nucleotide sequence ID" value="NZ_AORV01000036.1"/>
</dbReference>
<evidence type="ECO:0008006" key="3">
    <source>
        <dbReference type="Google" id="ProtNLM"/>
    </source>
</evidence>
<dbReference type="Pfam" id="PF08902">
    <property type="entry name" value="DUF1848"/>
    <property type="match status" value="1"/>
</dbReference>
<dbReference type="STRING" id="1195236.CTER_2582"/>
<name>S0FSR4_RUMCE</name>
<accession>S0FSR4</accession>
<evidence type="ECO:0000313" key="1">
    <source>
        <dbReference type="EMBL" id="EMS71568.1"/>
    </source>
</evidence>
<reference evidence="1 2" key="1">
    <citation type="journal article" date="2013" name="Genome Announc.">
        <title>Draft Genome Sequence of the Cellulolytic, Mesophilic, Anaerobic Bacterium Clostridium termitidis Strain CT1112 (DSM 5398).</title>
        <authorList>
            <person name="Lal S."/>
            <person name="Ramachandran U."/>
            <person name="Zhang X."/>
            <person name="Munir R."/>
            <person name="Sparling R."/>
            <person name="Levin D.B."/>
        </authorList>
    </citation>
    <scope>NUCLEOTIDE SEQUENCE [LARGE SCALE GENOMIC DNA]</scope>
    <source>
        <strain evidence="1 2">CT1112</strain>
    </source>
</reference>
<dbReference type="eggNOG" id="COG1533">
    <property type="taxonomic scope" value="Bacteria"/>
</dbReference>
<dbReference type="PATRIC" id="fig|1195236.3.peg.2901"/>
<sequence>MAEQLSLLDNSVEKVSSVKLKTIISASRRTDVPAFHYDWLQEVLAAGRVQVPNPRFPDKRYEVELTPEGVHSIVLWSKNFSRVLNAPGHLTEYNLYFQYTINNYSGLLEPNVPGYTQTLKILEGLLGRYLPEQFNIRFDPVIISTKGEISPTPHMPEKARLIAFERLCRDLCSLGMQRCRITTSYLAMYSHLKNRIKQCGLDIRHLDNDMQMDFFTRLAEISGNYGLKLYSCASPVLEKIEGMDRGQCIDGELLERLFGGRVKKAKDSGQREACGCSASRDIGIYSKTAGGMKCFHGCKYCYVMDGS</sequence>
<comment type="caution">
    <text evidence="1">The sequence shown here is derived from an EMBL/GenBank/DDBJ whole genome shotgun (WGS) entry which is preliminary data.</text>
</comment>
<dbReference type="EMBL" id="AORV01000036">
    <property type="protein sequence ID" value="EMS71568.1"/>
    <property type="molecule type" value="Genomic_DNA"/>
</dbReference>
<gene>
    <name evidence="1" type="ORF">CTER_2582</name>
</gene>
<dbReference type="InterPro" id="IPR014998">
    <property type="entry name" value="DUF1848"/>
</dbReference>
<proteinExistence type="predicted"/>
<evidence type="ECO:0000313" key="2">
    <source>
        <dbReference type="Proteomes" id="UP000014155"/>
    </source>
</evidence>